<keyword evidence="1" id="KW-0812">Transmembrane</keyword>
<feature type="transmembrane region" description="Helical" evidence="1">
    <location>
        <begin position="38"/>
        <end position="57"/>
    </location>
</feature>
<keyword evidence="1" id="KW-0472">Membrane</keyword>
<reference evidence="2 3" key="2">
    <citation type="journal article" date="2016" name="Genome Announc.">
        <title>Draft Genome Sequence of a Versatile Hydrocarbon-Degrading Bacterium, Rhodococcus pyridinivorans Strain KG-16, Collected from Oil Fields in India.</title>
        <authorList>
            <person name="Aggarwal R.K."/>
            <person name="Dawar C."/>
            <person name="Phanindranath R."/>
            <person name="Mutnuri L."/>
            <person name="Dayal A.M."/>
        </authorList>
    </citation>
    <scope>NUCLEOTIDE SEQUENCE [LARGE SCALE GENOMIC DNA]</scope>
    <source>
        <strain evidence="2 3">KG-16</strain>
    </source>
</reference>
<dbReference type="InterPro" id="IPR021414">
    <property type="entry name" value="DUF3054"/>
</dbReference>
<dbReference type="RefSeq" id="WP_060650322.1">
    <property type="nucleotide sequence ID" value="NZ_AZXY01000001.1"/>
</dbReference>
<sequence length="126" mass="13630">MKKYIPALAIDVVLVVVFAVLGRSSHDEVLDLVGLAGTAWPFLGGLTVGWFFTAWLYRDKFDAFAAVPTGLLVWVSTLVVGMLLRAVTGQGTATAFIVVATIFLGVFLVGWRLVVRAVQRRKVHAG</sequence>
<keyword evidence="1" id="KW-1133">Transmembrane helix</keyword>
<proteinExistence type="predicted"/>
<feature type="transmembrane region" description="Helical" evidence="1">
    <location>
        <begin position="93"/>
        <end position="114"/>
    </location>
</feature>
<evidence type="ECO:0000256" key="1">
    <source>
        <dbReference type="SAM" id="Phobius"/>
    </source>
</evidence>
<evidence type="ECO:0000313" key="3">
    <source>
        <dbReference type="Proteomes" id="UP000053060"/>
    </source>
</evidence>
<dbReference type="PATRIC" id="fig|1441730.3.peg.343"/>
<dbReference type="Proteomes" id="UP000053060">
    <property type="component" value="Unassembled WGS sequence"/>
</dbReference>
<accession>A0A0V9UQB3</accession>
<name>A0A0V9UQB3_9NOCA</name>
<feature type="transmembrane region" description="Helical" evidence="1">
    <location>
        <begin position="64"/>
        <end position="87"/>
    </location>
</feature>
<protein>
    <submittedName>
        <fullName evidence="2">Membrane protein</fullName>
    </submittedName>
</protein>
<gene>
    <name evidence="2" type="ORF">Z045_01630</name>
</gene>
<comment type="caution">
    <text evidence="2">The sequence shown here is derived from an EMBL/GenBank/DDBJ whole genome shotgun (WGS) entry which is preliminary data.</text>
</comment>
<organism evidence="2 3">
    <name type="scientific">Rhodococcus pyridinivorans KG-16</name>
    <dbReference type="NCBI Taxonomy" id="1441730"/>
    <lineage>
        <taxon>Bacteria</taxon>
        <taxon>Bacillati</taxon>
        <taxon>Actinomycetota</taxon>
        <taxon>Actinomycetes</taxon>
        <taxon>Mycobacteriales</taxon>
        <taxon>Nocardiaceae</taxon>
        <taxon>Rhodococcus</taxon>
    </lineage>
</organism>
<dbReference type="AlphaFoldDB" id="A0A0V9UQB3"/>
<evidence type="ECO:0000313" key="2">
    <source>
        <dbReference type="EMBL" id="KSZ60195.1"/>
    </source>
</evidence>
<dbReference type="Pfam" id="PF11255">
    <property type="entry name" value="DUF3054"/>
    <property type="match status" value="1"/>
</dbReference>
<reference evidence="3" key="1">
    <citation type="submission" date="2015-01" db="EMBL/GenBank/DDBJ databases">
        <title>Draft genome sequence of Rhodococcus pyridinivorans strain KG-16, a hydrocarbon-degrading bacterium.</title>
        <authorList>
            <person name="Aggarwal R.K."/>
            <person name="Dawar C."/>
        </authorList>
    </citation>
    <scope>NUCLEOTIDE SEQUENCE [LARGE SCALE GENOMIC DNA]</scope>
    <source>
        <strain evidence="3">KG-16</strain>
    </source>
</reference>
<dbReference type="EMBL" id="AZXY01000001">
    <property type="protein sequence ID" value="KSZ60195.1"/>
    <property type="molecule type" value="Genomic_DNA"/>
</dbReference>